<dbReference type="InterPro" id="IPR016064">
    <property type="entry name" value="NAD/diacylglycerol_kinase_sf"/>
</dbReference>
<keyword evidence="4" id="KW-0418">Kinase</keyword>
<dbReference type="GO" id="GO:0005524">
    <property type="term" value="F:ATP binding"/>
    <property type="evidence" value="ECO:0007669"/>
    <property type="project" value="UniProtKB-KW"/>
</dbReference>
<dbReference type="GO" id="GO:0006741">
    <property type="term" value="P:NADP+ biosynthetic process"/>
    <property type="evidence" value="ECO:0007669"/>
    <property type="project" value="InterPro"/>
</dbReference>
<keyword evidence="7" id="KW-0520">NAD</keyword>
<evidence type="ECO:0000313" key="10">
    <source>
        <dbReference type="Proteomes" id="UP000307173"/>
    </source>
</evidence>
<evidence type="ECO:0000256" key="1">
    <source>
        <dbReference type="ARBA" id="ARBA00010995"/>
    </source>
</evidence>
<reference evidence="9 10" key="1">
    <citation type="journal article" date="2019" name="Front. Genet.">
        <title>Whole-Genome Sequencing of the Opportunistic Yeast Pathogen Candida inconspicua Uncovers Its Hybrid Origin.</title>
        <authorList>
            <person name="Mixao V."/>
            <person name="Hansen A.P."/>
            <person name="Saus E."/>
            <person name="Boekhout T."/>
            <person name="Lass-Florl C."/>
            <person name="Gabaldon T."/>
        </authorList>
    </citation>
    <scope>NUCLEOTIDE SEQUENCE [LARGE SCALE GENOMIC DNA]</scope>
    <source>
        <strain evidence="9 10">CBS 180</strain>
    </source>
</reference>
<feature type="compositionally biased region" description="Acidic residues" evidence="8">
    <location>
        <begin position="476"/>
        <end position="492"/>
    </location>
</feature>
<keyword evidence="5" id="KW-0067">ATP-binding</keyword>
<comment type="similarity">
    <text evidence="1">Belongs to the NAD kinase family.</text>
</comment>
<dbReference type="STRING" id="52247.A0A4T0X082"/>
<dbReference type="GO" id="GO:0003951">
    <property type="term" value="F:NAD+ kinase activity"/>
    <property type="evidence" value="ECO:0007669"/>
    <property type="project" value="InterPro"/>
</dbReference>
<dbReference type="Pfam" id="PF20143">
    <property type="entry name" value="NAD_kinase_C"/>
    <property type="match status" value="1"/>
</dbReference>
<evidence type="ECO:0000256" key="2">
    <source>
        <dbReference type="ARBA" id="ARBA00022679"/>
    </source>
</evidence>
<dbReference type="EMBL" id="SELW01000466">
    <property type="protein sequence ID" value="TID26193.1"/>
    <property type="molecule type" value="Genomic_DNA"/>
</dbReference>
<dbReference type="FunFam" id="2.60.200.30:FF:000009">
    <property type="entry name" value="Poly(P)/ATP NAD kinase"/>
    <property type="match status" value="1"/>
</dbReference>
<dbReference type="PANTHER" id="PTHR20275:SF0">
    <property type="entry name" value="NAD KINASE"/>
    <property type="match status" value="1"/>
</dbReference>
<evidence type="ECO:0000256" key="7">
    <source>
        <dbReference type="ARBA" id="ARBA00023027"/>
    </source>
</evidence>
<dbReference type="AlphaFoldDB" id="A0A4T0X082"/>
<evidence type="ECO:0000256" key="4">
    <source>
        <dbReference type="ARBA" id="ARBA00022777"/>
    </source>
</evidence>
<organism evidence="9 10">
    <name type="scientific">Pichia inconspicua</name>
    <dbReference type="NCBI Taxonomy" id="52247"/>
    <lineage>
        <taxon>Eukaryota</taxon>
        <taxon>Fungi</taxon>
        <taxon>Dikarya</taxon>
        <taxon>Ascomycota</taxon>
        <taxon>Saccharomycotina</taxon>
        <taxon>Pichiomycetes</taxon>
        <taxon>Pichiales</taxon>
        <taxon>Pichiaceae</taxon>
        <taxon>Pichia</taxon>
    </lineage>
</organism>
<evidence type="ECO:0000256" key="6">
    <source>
        <dbReference type="ARBA" id="ARBA00022857"/>
    </source>
</evidence>
<comment type="caution">
    <text evidence="9">The sequence shown here is derived from an EMBL/GenBank/DDBJ whole genome shotgun (WGS) entry which is preliminary data.</text>
</comment>
<sequence>MENNNKLTFRRSSSTTLKEPILHQALISEAQQSQHPVQPISYRDISTTSNSSSSTSLSGPSFVASSSLQKNIISRFKDEQDGCQVKDAENDVALFNTLSDTQGLKSVRSHMELAKTAHSVRALAKRLNRATIHLNVSNVMIITKARDNSLVYLTNEMTEWLLKEYHNLVVYVDSKLSHSTRFDSPTIISAVPNGERRLRYWDKNLIRNNDVPFDFVLTLGGDGTVLHASTLFQNAVPPILSFSLGSLGFLTCFEYENFRDVLRNAIEKGVNTDLRMRFTCRVHNANGDLVCEQQVLNELTVDRGPSPYVTMLELFGDDTLLTVAQADGLIIATPTGSTAYSLSAGGSLVHPEVSGICVTPICPHTLSFRPIMLPDSIKLTIKVPSRSRSTAWAAFDGRHRVKLEVGGYVTVCASRYPFPTVKNSKVQYFESVSRILNWNSRKEQKSFKHLLNDKNKKLCDLQGDETTNDDLHSIEDAWDIDYSDTEEEEQNE</sequence>
<dbReference type="InterPro" id="IPR017438">
    <property type="entry name" value="ATP-NAD_kinase_N"/>
</dbReference>
<evidence type="ECO:0000256" key="3">
    <source>
        <dbReference type="ARBA" id="ARBA00022741"/>
    </source>
</evidence>
<dbReference type="GO" id="GO:0019674">
    <property type="term" value="P:NAD+ metabolic process"/>
    <property type="evidence" value="ECO:0007669"/>
    <property type="project" value="InterPro"/>
</dbReference>
<evidence type="ECO:0000256" key="8">
    <source>
        <dbReference type="SAM" id="MobiDB-lite"/>
    </source>
</evidence>
<keyword evidence="10" id="KW-1185">Reference proteome</keyword>
<dbReference type="InterPro" id="IPR017437">
    <property type="entry name" value="ATP-NAD_kinase_PpnK-typ_C"/>
</dbReference>
<evidence type="ECO:0000256" key="5">
    <source>
        <dbReference type="ARBA" id="ARBA00022840"/>
    </source>
</evidence>
<keyword evidence="2" id="KW-0808">Transferase</keyword>
<feature type="compositionally biased region" description="Low complexity" evidence="8">
    <location>
        <begin position="46"/>
        <end position="61"/>
    </location>
</feature>
<dbReference type="InterPro" id="IPR002504">
    <property type="entry name" value="NADK"/>
</dbReference>
<accession>A0A4T0X082</accession>
<evidence type="ECO:0000313" key="9">
    <source>
        <dbReference type="EMBL" id="TID26193.1"/>
    </source>
</evidence>
<name>A0A4T0X082_9ASCO</name>
<dbReference type="SUPFAM" id="SSF111331">
    <property type="entry name" value="NAD kinase/diacylglycerol kinase-like"/>
    <property type="match status" value="1"/>
</dbReference>
<keyword evidence="3" id="KW-0547">Nucleotide-binding</keyword>
<dbReference type="Proteomes" id="UP000307173">
    <property type="component" value="Unassembled WGS sequence"/>
</dbReference>
<feature type="region of interest" description="Disordered" evidence="8">
    <location>
        <begin position="466"/>
        <end position="492"/>
    </location>
</feature>
<dbReference type="Gene3D" id="3.40.50.10330">
    <property type="entry name" value="Probable inorganic polyphosphate/atp-NAD kinase, domain 1"/>
    <property type="match status" value="1"/>
</dbReference>
<gene>
    <name evidence="9" type="ORF">CANINC_002820</name>
</gene>
<protein>
    <recommendedName>
        <fullName evidence="11">NAD+ kinase</fullName>
    </recommendedName>
</protein>
<dbReference type="PANTHER" id="PTHR20275">
    <property type="entry name" value="NAD KINASE"/>
    <property type="match status" value="1"/>
</dbReference>
<proteinExistence type="inferred from homology"/>
<feature type="region of interest" description="Disordered" evidence="8">
    <location>
        <begin position="43"/>
        <end position="62"/>
    </location>
</feature>
<keyword evidence="6" id="KW-0521">NADP</keyword>
<dbReference type="HAMAP" id="MF_00361">
    <property type="entry name" value="NAD_kinase"/>
    <property type="match status" value="1"/>
</dbReference>
<dbReference type="Pfam" id="PF01513">
    <property type="entry name" value="NAD_kinase"/>
    <property type="match status" value="1"/>
</dbReference>
<dbReference type="Gene3D" id="2.60.200.30">
    <property type="entry name" value="Probable inorganic polyphosphate/atp-NAD kinase, domain 2"/>
    <property type="match status" value="1"/>
</dbReference>
<evidence type="ECO:0008006" key="11">
    <source>
        <dbReference type="Google" id="ProtNLM"/>
    </source>
</evidence>
<dbReference type="OrthoDB" id="24581at2759"/>